<evidence type="ECO:0008006" key="10">
    <source>
        <dbReference type="Google" id="ProtNLM"/>
    </source>
</evidence>
<dbReference type="InterPro" id="IPR036514">
    <property type="entry name" value="SGNH_hydro_sf"/>
</dbReference>
<keyword evidence="7" id="KW-0443">Lipid metabolism</keyword>
<evidence type="ECO:0000256" key="3">
    <source>
        <dbReference type="ARBA" id="ARBA00022525"/>
    </source>
</evidence>
<protein>
    <recommendedName>
        <fullName evidence="10">GDSL esterase/lipase</fullName>
    </recommendedName>
</protein>
<dbReference type="Gene3D" id="3.40.50.1110">
    <property type="entry name" value="SGNH hydrolase"/>
    <property type="match status" value="1"/>
</dbReference>
<dbReference type="EMBL" id="LRBV02000005">
    <property type="status" value="NOT_ANNOTATED_CDS"/>
    <property type="molecule type" value="Genomic_DNA"/>
</dbReference>
<dbReference type="GO" id="GO:0005576">
    <property type="term" value="C:extracellular region"/>
    <property type="evidence" value="ECO:0007669"/>
    <property type="project" value="UniProtKB-SubCell"/>
</dbReference>
<keyword evidence="5" id="KW-0378">Hydrolase</keyword>
<keyword evidence="3" id="KW-0964">Secreted</keyword>
<sequence>MLNFLDLKIIFRPLQLQVAKTYSKELIMHPLQLEFAVNLDNKCQALYRLGARKIALFGLGQLGCTPFEMARYGTNGSSCVDIINNAVQIFNNRLKSLVDDLNNSLSGATFIYVNTYSLAAGDASSAGI</sequence>
<dbReference type="PANTHER" id="PTHR45650:SF80">
    <property type="entry name" value="FINGER PROTEIN, PUTATIVE-RELATED"/>
    <property type="match status" value="1"/>
</dbReference>
<comment type="subcellular location">
    <subcellularLocation>
        <location evidence="1">Secreted</location>
    </subcellularLocation>
</comment>
<dbReference type="Pfam" id="PF00657">
    <property type="entry name" value="Lipase_GDSL"/>
    <property type="match status" value="1"/>
</dbReference>
<dbReference type="InterPro" id="IPR001087">
    <property type="entry name" value="GDSL"/>
</dbReference>
<evidence type="ECO:0000256" key="7">
    <source>
        <dbReference type="ARBA" id="ARBA00023098"/>
    </source>
</evidence>
<dbReference type="PANTHER" id="PTHR45650">
    <property type="entry name" value="GDSL-LIKE LIPASE/ACYLHYDROLASE-RELATED"/>
    <property type="match status" value="1"/>
</dbReference>
<evidence type="ECO:0000256" key="2">
    <source>
        <dbReference type="ARBA" id="ARBA00008668"/>
    </source>
</evidence>
<evidence type="ECO:0000256" key="1">
    <source>
        <dbReference type="ARBA" id="ARBA00004613"/>
    </source>
</evidence>
<dbReference type="InterPro" id="IPR051238">
    <property type="entry name" value="GDSL_esterase/lipase"/>
</dbReference>
<dbReference type="AlphaFoldDB" id="A0A7N2LT54"/>
<keyword evidence="4" id="KW-0732">Signal</keyword>
<dbReference type="InParanoid" id="A0A7N2LT54"/>
<dbReference type="Proteomes" id="UP000594261">
    <property type="component" value="Chromosome 5"/>
</dbReference>
<evidence type="ECO:0000313" key="8">
    <source>
        <dbReference type="EnsemblPlants" id="QL05p084165:mrna"/>
    </source>
</evidence>
<dbReference type="GO" id="GO:0016788">
    <property type="term" value="F:hydrolase activity, acting on ester bonds"/>
    <property type="evidence" value="ECO:0007669"/>
    <property type="project" value="InterPro"/>
</dbReference>
<comment type="similarity">
    <text evidence="2">Belongs to the 'GDSL' lipolytic enzyme family.</text>
</comment>
<proteinExistence type="inferred from homology"/>
<evidence type="ECO:0000256" key="5">
    <source>
        <dbReference type="ARBA" id="ARBA00022801"/>
    </source>
</evidence>
<dbReference type="Gramene" id="QL05p084165:mrna">
    <property type="protein sequence ID" value="QL05p084165:mrna"/>
    <property type="gene ID" value="QL05p084165"/>
</dbReference>
<organism evidence="8 9">
    <name type="scientific">Quercus lobata</name>
    <name type="common">Valley oak</name>
    <dbReference type="NCBI Taxonomy" id="97700"/>
    <lineage>
        <taxon>Eukaryota</taxon>
        <taxon>Viridiplantae</taxon>
        <taxon>Streptophyta</taxon>
        <taxon>Embryophyta</taxon>
        <taxon>Tracheophyta</taxon>
        <taxon>Spermatophyta</taxon>
        <taxon>Magnoliopsida</taxon>
        <taxon>eudicotyledons</taxon>
        <taxon>Gunneridae</taxon>
        <taxon>Pentapetalae</taxon>
        <taxon>rosids</taxon>
        <taxon>fabids</taxon>
        <taxon>Fagales</taxon>
        <taxon>Fagaceae</taxon>
        <taxon>Quercus</taxon>
    </lineage>
</organism>
<dbReference type="EnsemblPlants" id="QL05p084165:mrna">
    <property type="protein sequence ID" value="QL05p084165:mrna"/>
    <property type="gene ID" value="QL05p084165"/>
</dbReference>
<accession>A0A7N2LT54</accession>
<evidence type="ECO:0000256" key="4">
    <source>
        <dbReference type="ARBA" id="ARBA00022729"/>
    </source>
</evidence>
<evidence type="ECO:0000256" key="6">
    <source>
        <dbReference type="ARBA" id="ARBA00022963"/>
    </source>
</evidence>
<keyword evidence="9" id="KW-1185">Reference proteome</keyword>
<reference evidence="8 9" key="1">
    <citation type="journal article" date="2016" name="G3 (Bethesda)">
        <title>First Draft Assembly and Annotation of the Genome of a California Endemic Oak Quercus lobata Nee (Fagaceae).</title>
        <authorList>
            <person name="Sork V.L."/>
            <person name="Fitz-Gibbon S.T."/>
            <person name="Puiu D."/>
            <person name="Crepeau M."/>
            <person name="Gugger P.F."/>
            <person name="Sherman R."/>
            <person name="Stevens K."/>
            <person name="Langley C.H."/>
            <person name="Pellegrini M."/>
            <person name="Salzberg S.L."/>
        </authorList>
    </citation>
    <scope>NUCLEOTIDE SEQUENCE [LARGE SCALE GENOMIC DNA]</scope>
    <source>
        <strain evidence="8 9">cv. SW786</strain>
    </source>
</reference>
<dbReference type="GO" id="GO:0016042">
    <property type="term" value="P:lipid catabolic process"/>
    <property type="evidence" value="ECO:0007669"/>
    <property type="project" value="UniProtKB-KW"/>
</dbReference>
<reference evidence="8" key="2">
    <citation type="submission" date="2021-01" db="UniProtKB">
        <authorList>
            <consortium name="EnsemblPlants"/>
        </authorList>
    </citation>
    <scope>IDENTIFICATION</scope>
</reference>
<name>A0A7N2LT54_QUELO</name>
<evidence type="ECO:0000313" key="9">
    <source>
        <dbReference type="Proteomes" id="UP000594261"/>
    </source>
</evidence>
<keyword evidence="6" id="KW-0442">Lipid degradation</keyword>